<dbReference type="AlphaFoldDB" id="A0A1W1CWZ3"/>
<keyword evidence="3" id="KW-1015">Disulfide bond</keyword>
<organism evidence="7">
    <name type="scientific">hydrothermal vent metagenome</name>
    <dbReference type="NCBI Taxonomy" id="652676"/>
    <lineage>
        <taxon>unclassified sequences</taxon>
        <taxon>metagenomes</taxon>
        <taxon>ecological metagenomes</taxon>
    </lineage>
</organism>
<evidence type="ECO:0000256" key="3">
    <source>
        <dbReference type="ARBA" id="ARBA00023157"/>
    </source>
</evidence>
<dbReference type="EMBL" id="FPHM01000148">
    <property type="protein sequence ID" value="SFV70235.1"/>
    <property type="molecule type" value="Genomic_DNA"/>
</dbReference>
<dbReference type="Gene3D" id="3.40.30.10">
    <property type="entry name" value="Glutaredoxin"/>
    <property type="match status" value="1"/>
</dbReference>
<dbReference type="InterPro" id="IPR050553">
    <property type="entry name" value="Thioredoxin_ResA/DsbE_sf"/>
</dbReference>
<dbReference type="SUPFAM" id="SSF52833">
    <property type="entry name" value="Thioredoxin-like"/>
    <property type="match status" value="1"/>
</dbReference>
<dbReference type="Pfam" id="PF00578">
    <property type="entry name" value="AhpC-TSA"/>
    <property type="match status" value="1"/>
</dbReference>
<proteinExistence type="predicted"/>
<accession>A0A1W1CWZ3</accession>
<evidence type="ECO:0000256" key="5">
    <source>
        <dbReference type="SAM" id="Phobius"/>
    </source>
</evidence>
<keyword evidence="4" id="KW-0676">Redox-active center</keyword>
<dbReference type="CDD" id="cd02966">
    <property type="entry name" value="TlpA_like_family"/>
    <property type="match status" value="1"/>
</dbReference>
<keyword evidence="5" id="KW-1133">Transmembrane helix</keyword>
<keyword evidence="5" id="KW-0812">Transmembrane</keyword>
<name>A0A1W1CWZ3_9ZZZZ</name>
<keyword evidence="5" id="KW-0472">Membrane</keyword>
<gene>
    <name evidence="7" type="ORF">MNB_SV-13-743</name>
</gene>
<evidence type="ECO:0000256" key="1">
    <source>
        <dbReference type="ARBA" id="ARBA00004196"/>
    </source>
</evidence>
<evidence type="ECO:0000256" key="4">
    <source>
        <dbReference type="ARBA" id="ARBA00023284"/>
    </source>
</evidence>
<dbReference type="PANTHER" id="PTHR42852:SF6">
    <property type="entry name" value="THIOL:DISULFIDE INTERCHANGE PROTEIN DSBE"/>
    <property type="match status" value="1"/>
</dbReference>
<dbReference type="InterPro" id="IPR000866">
    <property type="entry name" value="AhpC/TSA"/>
</dbReference>
<feature type="transmembrane region" description="Helical" evidence="5">
    <location>
        <begin position="6"/>
        <end position="25"/>
    </location>
</feature>
<feature type="domain" description="Alkyl hydroperoxide reductase subunit C/ Thiol specific antioxidant" evidence="6">
    <location>
        <begin position="54"/>
        <end position="161"/>
    </location>
</feature>
<protein>
    <submittedName>
        <fullName evidence="7">Thioredoxin</fullName>
    </submittedName>
</protein>
<dbReference type="GO" id="GO:0030313">
    <property type="term" value="C:cell envelope"/>
    <property type="evidence" value="ECO:0007669"/>
    <property type="project" value="UniProtKB-SubCell"/>
</dbReference>
<evidence type="ECO:0000259" key="6">
    <source>
        <dbReference type="Pfam" id="PF00578"/>
    </source>
</evidence>
<evidence type="ECO:0000313" key="7">
    <source>
        <dbReference type="EMBL" id="SFV70235.1"/>
    </source>
</evidence>
<reference evidence="7" key="1">
    <citation type="submission" date="2016-10" db="EMBL/GenBank/DDBJ databases">
        <authorList>
            <person name="de Groot N.N."/>
        </authorList>
    </citation>
    <scope>NUCLEOTIDE SEQUENCE</scope>
</reference>
<keyword evidence="2" id="KW-0201">Cytochrome c-type biogenesis</keyword>
<comment type="subcellular location">
    <subcellularLocation>
        <location evidence="1">Cell envelope</location>
    </subcellularLocation>
</comment>
<sequence>MKNNNHKIIAIGIVILILSSIYFYLSKQKKPSLNSNQNFIFTSIKNKKFNIVTSKNHIQVKELKGKIIFLKVFGWDCSYCKKEMPELIQLKNKFRTAFDTIAIESQQHSNQENINFIKKNHINYNIIDGEKQKRFLDYLKQEYKWDGVIPTTIVIGGDGQILAFEVGYKSYSLTSLLKTTLQMITKEAVSQDKGEN</sequence>
<dbReference type="GO" id="GO:0016491">
    <property type="term" value="F:oxidoreductase activity"/>
    <property type="evidence" value="ECO:0007669"/>
    <property type="project" value="InterPro"/>
</dbReference>
<dbReference type="InterPro" id="IPR036249">
    <property type="entry name" value="Thioredoxin-like_sf"/>
</dbReference>
<dbReference type="GO" id="GO:0017004">
    <property type="term" value="P:cytochrome complex assembly"/>
    <property type="evidence" value="ECO:0007669"/>
    <property type="project" value="UniProtKB-KW"/>
</dbReference>
<dbReference type="PANTHER" id="PTHR42852">
    <property type="entry name" value="THIOL:DISULFIDE INTERCHANGE PROTEIN DSBE"/>
    <property type="match status" value="1"/>
</dbReference>
<evidence type="ECO:0000256" key="2">
    <source>
        <dbReference type="ARBA" id="ARBA00022748"/>
    </source>
</evidence>
<dbReference type="GO" id="GO:0016209">
    <property type="term" value="F:antioxidant activity"/>
    <property type="evidence" value="ECO:0007669"/>
    <property type="project" value="InterPro"/>
</dbReference>